<gene>
    <name evidence="2" type="ORF">GOBAR_AA10886</name>
</gene>
<name>A0A2P5Y2D3_GOSBA</name>
<dbReference type="InterPro" id="IPR052997">
    <property type="entry name" value="RRT15-like"/>
</dbReference>
<dbReference type="Proteomes" id="UP000239757">
    <property type="component" value="Unassembled WGS sequence"/>
</dbReference>
<feature type="compositionally biased region" description="Basic and acidic residues" evidence="1">
    <location>
        <begin position="465"/>
        <end position="474"/>
    </location>
</feature>
<feature type="region of interest" description="Disordered" evidence="1">
    <location>
        <begin position="452"/>
        <end position="474"/>
    </location>
</feature>
<protein>
    <recommendedName>
        <fullName evidence="4">Senescence-associated protein</fullName>
    </recommendedName>
</protein>
<accession>A0A2P5Y2D3</accession>
<feature type="region of interest" description="Disordered" evidence="1">
    <location>
        <begin position="178"/>
        <end position="206"/>
    </location>
</feature>
<evidence type="ECO:0008006" key="4">
    <source>
        <dbReference type="Google" id="ProtNLM"/>
    </source>
</evidence>
<dbReference type="PANTHER" id="PTHR33047">
    <property type="entry name" value="PROTEIN TAR1"/>
    <property type="match status" value="1"/>
</dbReference>
<dbReference type="PANTHER" id="PTHR33047:SF8">
    <property type="entry name" value="REGULATOR OF RDNA TRANSCRIPTION PROTEIN 15"/>
    <property type="match status" value="1"/>
</dbReference>
<reference evidence="2 3" key="1">
    <citation type="submission" date="2015-01" db="EMBL/GenBank/DDBJ databases">
        <title>Genome of allotetraploid Gossypium barbadense reveals genomic plasticity and fiber elongation in cotton evolution.</title>
        <authorList>
            <person name="Chen X."/>
            <person name="Liu X."/>
            <person name="Zhao B."/>
            <person name="Zheng H."/>
            <person name="Hu Y."/>
            <person name="Lu G."/>
            <person name="Yang C."/>
            <person name="Chen J."/>
            <person name="Shan C."/>
            <person name="Zhang L."/>
            <person name="Zhou Y."/>
            <person name="Wang L."/>
            <person name="Guo W."/>
            <person name="Bai Y."/>
            <person name="Ruan J."/>
            <person name="Shangguan X."/>
            <person name="Mao Y."/>
            <person name="Jiang J."/>
            <person name="Zhu Y."/>
            <person name="Lei J."/>
            <person name="Kang H."/>
            <person name="Chen S."/>
            <person name="He X."/>
            <person name="Wang R."/>
            <person name="Wang Y."/>
            <person name="Chen J."/>
            <person name="Wang L."/>
            <person name="Yu S."/>
            <person name="Wang B."/>
            <person name="Wei J."/>
            <person name="Song S."/>
            <person name="Lu X."/>
            <person name="Gao Z."/>
            <person name="Gu W."/>
            <person name="Deng X."/>
            <person name="Ma D."/>
            <person name="Wang S."/>
            <person name="Liang W."/>
            <person name="Fang L."/>
            <person name="Cai C."/>
            <person name="Zhu X."/>
            <person name="Zhou B."/>
            <person name="Zhang Y."/>
            <person name="Chen Z."/>
            <person name="Xu S."/>
            <person name="Zhu R."/>
            <person name="Wang S."/>
            <person name="Zhang T."/>
            <person name="Zhao G."/>
        </authorList>
    </citation>
    <scope>NUCLEOTIDE SEQUENCE [LARGE SCALE GENOMIC DNA]</scope>
    <source>
        <strain evidence="3">cv. Xinhai21</strain>
        <tissue evidence="2">Leaf</tissue>
    </source>
</reference>
<evidence type="ECO:0000313" key="2">
    <source>
        <dbReference type="EMBL" id="PPS09759.1"/>
    </source>
</evidence>
<proteinExistence type="predicted"/>
<dbReference type="EMBL" id="KZ663824">
    <property type="protein sequence ID" value="PPS09759.1"/>
    <property type="molecule type" value="Genomic_DNA"/>
</dbReference>
<sequence length="741" mass="81361">MPLGAKAAYCGSAIGRLARQKGSIGHAFTVRIHTGNQNQTSFYPFVPHETFVLIELILGHLHYLLTDVLSQPNSPPDNVFCPDRPAEADLGSKKRGRASPLIHGISKITLKVVVFQFRPRAPTYPTPLKSFHKVGLESSSTGSSFPADSTKLVPLVVIPLVRTSFESTVSLQRKALEGAVPSPSSGQHAATRSRHKSSWSSALADDGGCSPWRPDAVISTIGRGWHSILWIFKGRRGCTGQHAMCSALSAAGPYLRLSRFQGRQADQLSYVQVPFTWNLSPLRPAKFSFEYLLLPSISVPTAAPPGLAPLVVQRQPRTPTHRGPALAPTVRLGRTFKRHPFSGLVDSAGRRIWGTQVPKHDETVRAKSHNRVDDVSTGVSKARAWAAATTRVELAKGSNYPEGKVGGNQLLDGSISLSPLYPSQTNDLHVSIAAGIHQSFRWLRPVQTPGFVFQDGPNREPAGQRPEHAGAESRRDSMCWIPQLRQRRLHNRIKYPGLGRFHDPRAGGVLKATSADPWSASFMVETRTDQPSSIPPRRRHCMALNMPHEKRRGHNRARASSLARLWSTTHPKGYEMEKGGQHIHNSIWLRYATQDPDCTNWVQLEQGESMKRSAARQFIAGSIEPDLVKPRPSLQTQLTPLNEPLPSKGLGTEVMDSFECRQGLGKAKALMGLIGLKIITLATSASDQPTTIACTSEAPRCRWCPRLQHDQGPRLQMVLEAPAHPSTNVPMVPEALSRPRA</sequence>
<evidence type="ECO:0000256" key="1">
    <source>
        <dbReference type="SAM" id="MobiDB-lite"/>
    </source>
</evidence>
<dbReference type="OrthoDB" id="1686935at2759"/>
<evidence type="ECO:0000313" key="3">
    <source>
        <dbReference type="Proteomes" id="UP000239757"/>
    </source>
</evidence>
<dbReference type="AlphaFoldDB" id="A0A2P5Y2D3"/>
<organism evidence="2 3">
    <name type="scientific">Gossypium barbadense</name>
    <name type="common">Sea Island cotton</name>
    <name type="synonym">Hibiscus barbadensis</name>
    <dbReference type="NCBI Taxonomy" id="3634"/>
    <lineage>
        <taxon>Eukaryota</taxon>
        <taxon>Viridiplantae</taxon>
        <taxon>Streptophyta</taxon>
        <taxon>Embryophyta</taxon>
        <taxon>Tracheophyta</taxon>
        <taxon>Spermatophyta</taxon>
        <taxon>Magnoliopsida</taxon>
        <taxon>eudicotyledons</taxon>
        <taxon>Gunneridae</taxon>
        <taxon>Pentapetalae</taxon>
        <taxon>rosids</taxon>
        <taxon>malvids</taxon>
        <taxon>Malvales</taxon>
        <taxon>Malvaceae</taxon>
        <taxon>Malvoideae</taxon>
        <taxon>Gossypium</taxon>
    </lineage>
</organism>